<evidence type="ECO:0000256" key="8">
    <source>
        <dbReference type="ARBA" id="ARBA00023098"/>
    </source>
</evidence>
<keyword evidence="9" id="KW-0275">Fatty acid biosynthesis</keyword>
<reference evidence="14 15" key="1">
    <citation type="journal article" date="2012" name="J. Bacteriol.">
        <title>Complete Genome Sequence of the Beer Spoilage Organism Pediococcus claussenii ATCC BAA-344T.</title>
        <authorList>
            <person name="Pittet V."/>
            <person name="Abegunde T."/>
            <person name="Marfleet T."/>
            <person name="Haakensen M."/>
            <person name="Morrow K."/>
            <person name="Jayaprakash T."/>
            <person name="Schroeder K."/>
            <person name="Trost B."/>
            <person name="Byrns S."/>
            <person name="Bergsveinson J."/>
            <person name="Kusalik A."/>
            <person name="Ziola B."/>
        </authorList>
    </citation>
    <scope>NUCLEOTIDE SEQUENCE [LARGE SCALE GENOMIC DNA]</scope>
    <source>
        <strain evidence="14 15">ATCC BAA-344</strain>
    </source>
</reference>
<evidence type="ECO:0000256" key="7">
    <source>
        <dbReference type="ARBA" id="ARBA00023027"/>
    </source>
</evidence>
<dbReference type="PANTHER" id="PTHR37480:SF1">
    <property type="entry name" value="ENOYL-[ACYL-CARRIER-PROTEIN] REDUCTASE [NADH]"/>
    <property type="match status" value="1"/>
</dbReference>
<evidence type="ECO:0000256" key="10">
    <source>
        <dbReference type="ARBA" id="ARBA00048302"/>
    </source>
</evidence>
<dbReference type="HOGENOM" id="CLU_057698_1_0_9"/>
<dbReference type="PATRIC" id="fig|701521.8.peg.1268"/>
<keyword evidence="15" id="KW-1185">Reference proteome</keyword>
<dbReference type="GO" id="GO:0004318">
    <property type="term" value="F:enoyl-[acyl-carrier-protein] reductase (NADH) activity"/>
    <property type="evidence" value="ECO:0007669"/>
    <property type="project" value="TreeGrafter"/>
</dbReference>
<feature type="domain" description="Trans-2-enoyl-CoA reductase catalytic" evidence="12">
    <location>
        <begin position="88"/>
        <end position="323"/>
    </location>
</feature>
<evidence type="ECO:0000259" key="13">
    <source>
        <dbReference type="Pfam" id="PF12242"/>
    </source>
</evidence>
<keyword evidence="5" id="KW-0276">Fatty acid metabolism</keyword>
<dbReference type="EC" id="1.3.1.44" evidence="3"/>
<dbReference type="GO" id="GO:0050343">
    <property type="term" value="F:trans-2-enoyl-CoA reductase (NADH) activity"/>
    <property type="evidence" value="ECO:0007669"/>
    <property type="project" value="UniProtKB-EC"/>
</dbReference>
<dbReference type="Pfam" id="PF12241">
    <property type="entry name" value="Enoyl_reductase"/>
    <property type="match status" value="1"/>
</dbReference>
<dbReference type="PANTHER" id="PTHR37480">
    <property type="entry name" value="ENOYL-[ACYL-CARRIER-PROTEIN] REDUCTASE [NADH]"/>
    <property type="match status" value="1"/>
</dbReference>
<dbReference type="EMBL" id="CP003137">
    <property type="protein sequence ID" value="AEV95589.1"/>
    <property type="molecule type" value="Genomic_DNA"/>
</dbReference>
<dbReference type="eggNOG" id="COG3007">
    <property type="taxonomic scope" value="Bacteria"/>
</dbReference>
<dbReference type="InterPro" id="IPR024910">
    <property type="entry name" value="Enoyl-CoA_Rdtase_cat_dom"/>
</dbReference>
<feature type="domain" description="Trans-2-enoyl-CoA reductase-like NAD(P)H binding" evidence="13">
    <location>
        <begin position="7"/>
        <end position="82"/>
    </location>
</feature>
<evidence type="ECO:0000256" key="2">
    <source>
        <dbReference type="ARBA" id="ARBA00011245"/>
    </source>
</evidence>
<organism evidence="14 15">
    <name type="scientific">Pediococcus claussenii (strain ATCC BAA-344 / DSM 14800 / JCM 18046 / KCTC 3811 / LMG 21948 / P06)</name>
    <dbReference type="NCBI Taxonomy" id="701521"/>
    <lineage>
        <taxon>Bacteria</taxon>
        <taxon>Bacillati</taxon>
        <taxon>Bacillota</taxon>
        <taxon>Bacilli</taxon>
        <taxon>Lactobacillales</taxon>
        <taxon>Lactobacillaceae</taxon>
        <taxon>Pediococcus</taxon>
    </lineage>
</organism>
<proteinExistence type="predicted"/>
<gene>
    <name evidence="14" type="ordered locus">PECL_1363</name>
</gene>
<dbReference type="InterPro" id="IPR010758">
    <property type="entry name" value="Trans-2-enoyl-CoA_reductase"/>
</dbReference>
<dbReference type="STRING" id="701521.PECL_1363"/>
<accession>G8PEI0</accession>
<dbReference type="RefSeq" id="WP_014215783.1">
    <property type="nucleotide sequence ID" value="NC_016605.1"/>
</dbReference>
<keyword evidence="7" id="KW-0520">NAD</keyword>
<evidence type="ECO:0000256" key="9">
    <source>
        <dbReference type="ARBA" id="ARBA00023160"/>
    </source>
</evidence>
<evidence type="ECO:0000259" key="11">
    <source>
        <dbReference type="Pfam" id="PF07055"/>
    </source>
</evidence>
<dbReference type="InterPro" id="IPR050048">
    <property type="entry name" value="FabV-like_NADH_b"/>
</dbReference>
<dbReference type="KEGG" id="pce:PECL_1363"/>
<comment type="pathway">
    <text evidence="1">Lipid metabolism.</text>
</comment>
<dbReference type="Pfam" id="PF12242">
    <property type="entry name" value="Eno-Rase_NADH_b"/>
    <property type="match status" value="1"/>
</dbReference>
<dbReference type="NCBIfam" id="NF010177">
    <property type="entry name" value="PRK13656.1"/>
    <property type="match status" value="1"/>
</dbReference>
<dbReference type="NCBIfam" id="NF043048">
    <property type="entry name" value="EnoyACPredFabV"/>
    <property type="match status" value="1"/>
</dbReference>
<evidence type="ECO:0000256" key="4">
    <source>
        <dbReference type="ARBA" id="ARBA00022516"/>
    </source>
</evidence>
<evidence type="ECO:0000259" key="12">
    <source>
        <dbReference type="Pfam" id="PF12241"/>
    </source>
</evidence>
<dbReference type="Gene3D" id="3.40.50.720">
    <property type="entry name" value="NAD(P)-binding Rossmann-like Domain"/>
    <property type="match status" value="1"/>
</dbReference>
<comment type="subunit">
    <text evidence="2">Monomer.</text>
</comment>
<dbReference type="GO" id="GO:0006633">
    <property type="term" value="P:fatty acid biosynthetic process"/>
    <property type="evidence" value="ECO:0007669"/>
    <property type="project" value="UniProtKB-KW"/>
</dbReference>
<dbReference type="Proteomes" id="UP000005444">
    <property type="component" value="Chromosome"/>
</dbReference>
<dbReference type="AlphaFoldDB" id="G8PEI0"/>
<dbReference type="Pfam" id="PF07055">
    <property type="entry name" value="Eno-Rase_FAD_bd"/>
    <property type="match status" value="1"/>
</dbReference>
<evidence type="ECO:0000256" key="6">
    <source>
        <dbReference type="ARBA" id="ARBA00023002"/>
    </source>
</evidence>
<sequence length="402" mass="45038">MTQLITTQPILKGNIARSINPNGLKKYIRNQIEYVESKGEYNGPKKVLVLGASSSYGLAARITTAFGGGADTIGVSFERGPKNGNMLGSAGWYNNIYFRQFAEQHGLIATNFIGDAFSDQMKDDVINYIKTSFGGKIDLLVYSLASPKRIDPANPEKIYTSVIKPIDKAVTGYNLNLEKNEMVEQTIEPANQSEIDQTIKVMGGEDWERWIDFLKKADVLVDGFKTVIFSYIGSPLTYSFYHEGTLGVAKDDDDIHAKAIQSKLESLNGKATVIVNKAVTTKASLVIPIFPVYCIALYKVMTAKGTHETPIMHQDRTFRTMLYGKQPKWDEKGRLRPDSWELESDTQAQTKDLLQKITPDNFKTDLTAYRTFKTEFMNLNGFEVNDSISDQVDFDELVQLKP</sequence>
<evidence type="ECO:0000256" key="3">
    <source>
        <dbReference type="ARBA" id="ARBA00011983"/>
    </source>
</evidence>
<comment type="catalytic activity">
    <reaction evidence="10">
        <text>a 2,3-saturated acyl-CoA + NAD(+) = a (2E)-enoyl-CoA + NADH + H(+)</text>
        <dbReference type="Rhea" id="RHEA:18177"/>
        <dbReference type="ChEBI" id="CHEBI:15378"/>
        <dbReference type="ChEBI" id="CHEBI:57540"/>
        <dbReference type="ChEBI" id="CHEBI:57945"/>
        <dbReference type="ChEBI" id="CHEBI:58856"/>
        <dbReference type="ChEBI" id="CHEBI:65111"/>
        <dbReference type="EC" id="1.3.1.44"/>
    </reaction>
</comment>
<evidence type="ECO:0000256" key="5">
    <source>
        <dbReference type="ARBA" id="ARBA00022832"/>
    </source>
</evidence>
<evidence type="ECO:0000313" key="15">
    <source>
        <dbReference type="Proteomes" id="UP000005444"/>
    </source>
</evidence>
<protein>
    <recommendedName>
        <fullName evidence="3">trans-2-enoyl-CoA reductase (NAD(+))</fullName>
        <ecNumber evidence="3">1.3.1.44</ecNumber>
    </recommendedName>
</protein>
<name>G8PEI0_PEDCP</name>
<keyword evidence="4" id="KW-0444">Lipid biosynthesis</keyword>
<evidence type="ECO:0000256" key="1">
    <source>
        <dbReference type="ARBA" id="ARBA00005189"/>
    </source>
</evidence>
<keyword evidence="8" id="KW-0443">Lipid metabolism</keyword>
<feature type="domain" description="Enoyl reductase FAD binding" evidence="11">
    <location>
        <begin position="330"/>
        <end position="386"/>
    </location>
</feature>
<evidence type="ECO:0000313" key="14">
    <source>
        <dbReference type="EMBL" id="AEV95589.1"/>
    </source>
</evidence>
<dbReference type="GO" id="GO:0051287">
    <property type="term" value="F:NAD binding"/>
    <property type="evidence" value="ECO:0007669"/>
    <property type="project" value="TreeGrafter"/>
</dbReference>
<keyword evidence="6" id="KW-0560">Oxidoreductase</keyword>
<dbReference type="InterPro" id="IPR024906">
    <property type="entry name" value="Eno_Rdtase_FAD-bd_dom"/>
</dbReference>